<dbReference type="InterPro" id="IPR029063">
    <property type="entry name" value="SAM-dependent_MTases_sf"/>
</dbReference>
<dbReference type="EMBL" id="BAZW01000048">
    <property type="protein sequence ID" value="GAO31442.1"/>
    <property type="molecule type" value="Genomic_DNA"/>
</dbReference>
<dbReference type="InterPro" id="IPR051128">
    <property type="entry name" value="EgtD_Methyltrsf_superfamily"/>
</dbReference>
<dbReference type="InterPro" id="IPR019257">
    <property type="entry name" value="MeTrfase_dom"/>
</dbReference>
<dbReference type="PIRSF" id="PIRSF018005">
    <property type="entry name" value="UCP018005"/>
    <property type="match status" value="1"/>
</dbReference>
<feature type="domain" description="Histidine-specific methyltransferase SAM-dependent" evidence="3">
    <location>
        <begin position="1"/>
        <end position="273"/>
    </location>
</feature>
<dbReference type="PANTHER" id="PTHR43397">
    <property type="entry name" value="ERGOTHIONEINE BIOSYNTHESIS PROTEIN 1"/>
    <property type="match status" value="1"/>
</dbReference>
<sequence>MPEYYLTDCEFEIFTSQRTQIVEAISEGCNKFELIELGAGDGLKTTILLEHMVEKSIGVQYIPVDISEKTNADLVKKLSNELPALGVKALTGDYFHALKPLNGHSGLRKIFLFLGANIGNFSDEETQLFLSQLSSLCHTGDKVMIGFDLKKSPEVIMNAYSDPHGHTRRFNLNHLVRLNKELGANFDLSNFEQHTSYHPGTGAVKSHLVSLTDQKVDMEELGQSFHFDKWEPVFMELSRKFDLETIAIMAENHGFKVEKQFMDKRNYFVDSLWVKD</sequence>
<dbReference type="Proteomes" id="UP000032900">
    <property type="component" value="Unassembled WGS sequence"/>
</dbReference>
<dbReference type="PANTHER" id="PTHR43397:SF1">
    <property type="entry name" value="ERGOTHIONEINE BIOSYNTHESIS PROTEIN 1"/>
    <property type="match status" value="1"/>
</dbReference>
<organism evidence="4 5">
    <name type="scientific">Geofilum rubicundum JCM 15548</name>
    <dbReference type="NCBI Taxonomy" id="1236989"/>
    <lineage>
        <taxon>Bacteria</taxon>
        <taxon>Pseudomonadati</taxon>
        <taxon>Bacteroidota</taxon>
        <taxon>Bacteroidia</taxon>
        <taxon>Marinilabiliales</taxon>
        <taxon>Marinilabiliaceae</taxon>
        <taxon>Geofilum</taxon>
    </lineage>
</organism>
<dbReference type="Pfam" id="PF10017">
    <property type="entry name" value="Methyltransf_33"/>
    <property type="match status" value="1"/>
</dbReference>
<keyword evidence="5" id="KW-1185">Reference proteome</keyword>
<evidence type="ECO:0000259" key="3">
    <source>
        <dbReference type="Pfam" id="PF10017"/>
    </source>
</evidence>
<evidence type="ECO:0000313" key="5">
    <source>
        <dbReference type="Proteomes" id="UP000032900"/>
    </source>
</evidence>
<name>A0A0E9M0W4_9BACT</name>
<gene>
    <name evidence="4" type="ORF">JCM15548_13803</name>
</gene>
<dbReference type="STRING" id="1236989.JCM15548_13803"/>
<keyword evidence="1" id="KW-0489">Methyltransferase</keyword>
<dbReference type="SUPFAM" id="SSF53335">
    <property type="entry name" value="S-adenosyl-L-methionine-dependent methyltransferases"/>
    <property type="match status" value="1"/>
</dbReference>
<dbReference type="RefSeq" id="WP_062127560.1">
    <property type="nucleotide sequence ID" value="NZ_BAZW01000048.1"/>
</dbReference>
<comment type="caution">
    <text evidence="4">The sequence shown here is derived from an EMBL/GenBank/DDBJ whole genome shotgun (WGS) entry which is preliminary data.</text>
</comment>
<accession>A0A0E9M0W4</accession>
<evidence type="ECO:0000313" key="4">
    <source>
        <dbReference type="EMBL" id="GAO31442.1"/>
    </source>
</evidence>
<reference evidence="4 5" key="1">
    <citation type="journal article" date="2015" name="Microbes Environ.">
        <title>Distribution and evolution of nitrogen fixation genes in the phylum bacteroidetes.</title>
        <authorList>
            <person name="Inoue J."/>
            <person name="Oshima K."/>
            <person name="Suda W."/>
            <person name="Sakamoto M."/>
            <person name="Iino T."/>
            <person name="Noda S."/>
            <person name="Hongoh Y."/>
            <person name="Hattori M."/>
            <person name="Ohkuma M."/>
        </authorList>
    </citation>
    <scope>NUCLEOTIDE SEQUENCE [LARGE SCALE GENOMIC DNA]</scope>
    <source>
        <strain evidence="4">JCM 15548</strain>
    </source>
</reference>
<dbReference type="AlphaFoldDB" id="A0A0E9M0W4"/>
<dbReference type="InterPro" id="IPR017804">
    <property type="entry name" value="MeTrfase_EgtD-like"/>
</dbReference>
<evidence type="ECO:0000256" key="2">
    <source>
        <dbReference type="ARBA" id="ARBA00022679"/>
    </source>
</evidence>
<keyword evidence="2" id="KW-0808">Transferase</keyword>
<proteinExistence type="predicted"/>
<evidence type="ECO:0000256" key="1">
    <source>
        <dbReference type="ARBA" id="ARBA00022603"/>
    </source>
</evidence>
<dbReference type="GO" id="GO:0032259">
    <property type="term" value="P:methylation"/>
    <property type="evidence" value="ECO:0007669"/>
    <property type="project" value="UniProtKB-KW"/>
</dbReference>
<dbReference type="Gene3D" id="3.40.50.150">
    <property type="entry name" value="Vaccinia Virus protein VP39"/>
    <property type="match status" value="1"/>
</dbReference>
<dbReference type="GO" id="GO:0008168">
    <property type="term" value="F:methyltransferase activity"/>
    <property type="evidence" value="ECO:0007669"/>
    <property type="project" value="UniProtKB-KW"/>
</dbReference>
<protein>
    <recommendedName>
        <fullName evidence="3">Histidine-specific methyltransferase SAM-dependent domain-containing protein</fullName>
    </recommendedName>
</protein>